<evidence type="ECO:0000313" key="2">
    <source>
        <dbReference type="Proteomes" id="UP001501624"/>
    </source>
</evidence>
<gene>
    <name evidence="1" type="ORF">GCM10022380_28710</name>
</gene>
<accession>A0ABP7I6V2</accession>
<keyword evidence="2" id="KW-1185">Reference proteome</keyword>
<dbReference type="Proteomes" id="UP001501624">
    <property type="component" value="Unassembled WGS sequence"/>
</dbReference>
<proteinExistence type="predicted"/>
<dbReference type="EMBL" id="BAABCM010000003">
    <property type="protein sequence ID" value="GAA3809324.1"/>
    <property type="molecule type" value="Genomic_DNA"/>
</dbReference>
<organism evidence="1 2">
    <name type="scientific">Amycolatopsis tucumanensis</name>
    <dbReference type="NCBI Taxonomy" id="401106"/>
    <lineage>
        <taxon>Bacteria</taxon>
        <taxon>Bacillati</taxon>
        <taxon>Actinomycetota</taxon>
        <taxon>Actinomycetes</taxon>
        <taxon>Pseudonocardiales</taxon>
        <taxon>Pseudonocardiaceae</taxon>
        <taxon>Amycolatopsis</taxon>
    </lineage>
</organism>
<protein>
    <submittedName>
        <fullName evidence="1">Uncharacterized protein</fullName>
    </submittedName>
</protein>
<comment type="caution">
    <text evidence="1">The sequence shown here is derived from an EMBL/GenBank/DDBJ whole genome shotgun (WGS) entry which is preliminary data.</text>
</comment>
<sequence>MPNRSAAATSRAAAAISRGVAAEARAMRVIPTVESYRRENVFQELSRYRLDNVTSTFGEWL</sequence>
<evidence type="ECO:0000313" key="1">
    <source>
        <dbReference type="EMBL" id="GAA3809324.1"/>
    </source>
</evidence>
<name>A0ABP7I6V2_9PSEU</name>
<reference evidence="2" key="1">
    <citation type="journal article" date="2019" name="Int. J. Syst. Evol. Microbiol.">
        <title>The Global Catalogue of Microorganisms (GCM) 10K type strain sequencing project: providing services to taxonomists for standard genome sequencing and annotation.</title>
        <authorList>
            <consortium name="The Broad Institute Genomics Platform"/>
            <consortium name="The Broad Institute Genome Sequencing Center for Infectious Disease"/>
            <person name="Wu L."/>
            <person name="Ma J."/>
        </authorList>
    </citation>
    <scope>NUCLEOTIDE SEQUENCE [LARGE SCALE GENOMIC DNA]</scope>
    <source>
        <strain evidence="2">JCM 17017</strain>
    </source>
</reference>